<dbReference type="AlphaFoldDB" id="A0A0E9W770"/>
<sequence length="32" mass="3240">MGQCLGKGGGVVLRSAEERNSCGELAAVVFSN</sequence>
<protein>
    <submittedName>
        <fullName evidence="1">Uncharacterized protein</fullName>
    </submittedName>
</protein>
<reference evidence="1" key="1">
    <citation type="submission" date="2014-11" db="EMBL/GenBank/DDBJ databases">
        <authorList>
            <person name="Amaro Gonzalez C."/>
        </authorList>
    </citation>
    <scope>NUCLEOTIDE SEQUENCE</scope>
</reference>
<organism evidence="1">
    <name type="scientific">Anguilla anguilla</name>
    <name type="common">European freshwater eel</name>
    <name type="synonym">Muraena anguilla</name>
    <dbReference type="NCBI Taxonomy" id="7936"/>
    <lineage>
        <taxon>Eukaryota</taxon>
        <taxon>Metazoa</taxon>
        <taxon>Chordata</taxon>
        <taxon>Craniata</taxon>
        <taxon>Vertebrata</taxon>
        <taxon>Euteleostomi</taxon>
        <taxon>Actinopterygii</taxon>
        <taxon>Neopterygii</taxon>
        <taxon>Teleostei</taxon>
        <taxon>Anguilliformes</taxon>
        <taxon>Anguillidae</taxon>
        <taxon>Anguilla</taxon>
    </lineage>
</organism>
<evidence type="ECO:0000313" key="1">
    <source>
        <dbReference type="EMBL" id="JAH86207.1"/>
    </source>
</evidence>
<accession>A0A0E9W770</accession>
<reference evidence="1" key="2">
    <citation type="journal article" date="2015" name="Fish Shellfish Immunol.">
        <title>Early steps in the European eel (Anguilla anguilla)-Vibrio vulnificus interaction in the gills: Role of the RtxA13 toxin.</title>
        <authorList>
            <person name="Callol A."/>
            <person name="Pajuelo D."/>
            <person name="Ebbesson L."/>
            <person name="Teles M."/>
            <person name="MacKenzie S."/>
            <person name="Amaro C."/>
        </authorList>
    </citation>
    <scope>NUCLEOTIDE SEQUENCE</scope>
</reference>
<dbReference type="EMBL" id="GBXM01022370">
    <property type="protein sequence ID" value="JAH86207.1"/>
    <property type="molecule type" value="Transcribed_RNA"/>
</dbReference>
<proteinExistence type="predicted"/>
<name>A0A0E9W770_ANGAN</name>